<organism evidence="6 7">
    <name type="scientific">Smittium megazygosporum</name>
    <dbReference type="NCBI Taxonomy" id="133381"/>
    <lineage>
        <taxon>Eukaryota</taxon>
        <taxon>Fungi</taxon>
        <taxon>Fungi incertae sedis</taxon>
        <taxon>Zoopagomycota</taxon>
        <taxon>Kickxellomycotina</taxon>
        <taxon>Harpellomycetes</taxon>
        <taxon>Harpellales</taxon>
        <taxon>Legeriomycetaceae</taxon>
        <taxon>Smittium</taxon>
    </lineage>
</organism>
<dbReference type="GO" id="GO:0005737">
    <property type="term" value="C:cytoplasm"/>
    <property type="evidence" value="ECO:0007669"/>
    <property type="project" value="TreeGrafter"/>
</dbReference>
<evidence type="ECO:0000259" key="5">
    <source>
        <dbReference type="Pfam" id="PF00656"/>
    </source>
</evidence>
<feature type="region of interest" description="Disordered" evidence="4">
    <location>
        <begin position="215"/>
        <end position="262"/>
    </location>
</feature>
<feature type="compositionally biased region" description="Acidic residues" evidence="4">
    <location>
        <begin position="1"/>
        <end position="13"/>
    </location>
</feature>
<dbReference type="Proteomes" id="UP000245609">
    <property type="component" value="Unassembled WGS sequence"/>
</dbReference>
<comment type="caution">
    <text evidence="6">The sequence shown here is derived from an EMBL/GenBank/DDBJ whole genome shotgun (WGS) entry which is preliminary data.</text>
</comment>
<dbReference type="Gene3D" id="3.40.50.12660">
    <property type="match status" value="1"/>
</dbReference>
<dbReference type="InterPro" id="IPR029030">
    <property type="entry name" value="Caspase-like_dom_sf"/>
</dbReference>
<evidence type="ECO:0000313" key="7">
    <source>
        <dbReference type="Proteomes" id="UP000245609"/>
    </source>
</evidence>
<sequence>MDDDYNSDYDQDYDYNQNDSYQEDGYSSQNEEYEYNERSGRGDHHGRRSSSESSSSSSNSEREESGHRNSNGISNLSSKFDRFSLNNRKDYDSSSQSSEDDRNNYYDGTTHRGHHNEGNFGSIISGGPYGSSGPGHDYREYKHNGGVFESAHGGNSSDDNSFYVPAYDSYYVAPPDNSLSMLPPPISTFQTTDYNSIDFSGMGFPVFHTSASQTPFGSGYSSQPHSNHSSQPPQHHHSQSMPPQDAYSQSQNYPVPNGIDQNSQNYYSNVQVSTCMGRKRALLIGINYTGSKFRLRGCINDVHRMKKFIIERFNFREEDMILLTDDQQNPNRIPTRDNLLKAMKWLVHDARPNDSFFFHYSGHGSRVESKDEDELDGQDSTICPVDFEKNGMIIDNDMNTIMVRHLPPGARLTAIFDCCHSGTALDLPFTYSTKGKLKNSTGAEYAGSSLLEAGKLYLKGDTQSAIQGAFNSAKLFVTADEKIEKARKEKSSAADVVMFSGCKDTQTSADAKEDLNFTGAMSWAFTGSMYDNSRQTYIQLLNDIRERLKGKYAQLPQLSTGRIMDMNSIFIM</sequence>
<gene>
    <name evidence="6" type="ORF">BB560_000509</name>
</gene>
<dbReference type="GO" id="GO:0004197">
    <property type="term" value="F:cysteine-type endopeptidase activity"/>
    <property type="evidence" value="ECO:0007669"/>
    <property type="project" value="InterPro"/>
</dbReference>
<evidence type="ECO:0000256" key="3">
    <source>
        <dbReference type="ARBA" id="ARBA00022807"/>
    </source>
</evidence>
<keyword evidence="7" id="KW-1185">Reference proteome</keyword>
<accession>A0A2T9ZK89</accession>
<feature type="compositionally biased region" description="Low complexity" evidence="4">
    <location>
        <begin position="221"/>
        <end position="244"/>
    </location>
</feature>
<evidence type="ECO:0000313" key="6">
    <source>
        <dbReference type="EMBL" id="PVV04972.1"/>
    </source>
</evidence>
<feature type="compositionally biased region" description="Polar residues" evidence="4">
    <location>
        <begin position="246"/>
        <end position="262"/>
    </location>
</feature>
<keyword evidence="3" id="KW-0378">Hydrolase</keyword>
<dbReference type="PANTHER" id="PTHR48104">
    <property type="entry name" value="METACASPASE-4"/>
    <property type="match status" value="1"/>
</dbReference>
<dbReference type="AlphaFoldDB" id="A0A2T9ZK89"/>
<dbReference type="OrthoDB" id="3223806at2759"/>
<dbReference type="GO" id="GO:0006915">
    <property type="term" value="P:apoptotic process"/>
    <property type="evidence" value="ECO:0007669"/>
    <property type="project" value="UniProtKB-KW"/>
</dbReference>
<dbReference type="InterPro" id="IPR011600">
    <property type="entry name" value="Pept_C14_caspase"/>
</dbReference>
<keyword evidence="3" id="KW-0788">Thiol protease</keyword>
<feature type="domain" description="Peptidase C14 caspase" evidence="5">
    <location>
        <begin position="278"/>
        <end position="560"/>
    </location>
</feature>
<dbReference type="EMBL" id="MBFS01000055">
    <property type="protein sequence ID" value="PVV04972.1"/>
    <property type="molecule type" value="Genomic_DNA"/>
</dbReference>
<dbReference type="InterPro" id="IPR050452">
    <property type="entry name" value="Metacaspase"/>
</dbReference>
<dbReference type="GO" id="GO:0006508">
    <property type="term" value="P:proteolysis"/>
    <property type="evidence" value="ECO:0007669"/>
    <property type="project" value="InterPro"/>
</dbReference>
<name>A0A2T9ZK89_9FUNG</name>
<protein>
    <recommendedName>
        <fullName evidence="5">Peptidase C14 caspase domain-containing protein</fullName>
    </recommendedName>
</protein>
<evidence type="ECO:0000256" key="1">
    <source>
        <dbReference type="ARBA" id="ARBA00009005"/>
    </source>
</evidence>
<keyword evidence="2" id="KW-0053">Apoptosis</keyword>
<feature type="compositionally biased region" description="Basic and acidic residues" evidence="4">
    <location>
        <begin position="79"/>
        <end position="92"/>
    </location>
</feature>
<evidence type="ECO:0000256" key="2">
    <source>
        <dbReference type="ARBA" id="ARBA00022703"/>
    </source>
</evidence>
<dbReference type="Pfam" id="PF00656">
    <property type="entry name" value="Peptidase_C14"/>
    <property type="match status" value="1"/>
</dbReference>
<proteinExistence type="inferred from homology"/>
<evidence type="ECO:0000256" key="4">
    <source>
        <dbReference type="SAM" id="MobiDB-lite"/>
    </source>
</evidence>
<comment type="similarity">
    <text evidence="1">Belongs to the peptidase C14B family.</text>
</comment>
<feature type="region of interest" description="Disordered" evidence="4">
    <location>
        <begin position="1"/>
        <end position="141"/>
    </location>
</feature>
<dbReference type="SUPFAM" id="SSF52129">
    <property type="entry name" value="Caspase-like"/>
    <property type="match status" value="1"/>
</dbReference>
<keyword evidence="3" id="KW-0645">Protease</keyword>
<dbReference type="PANTHER" id="PTHR48104:SF30">
    <property type="entry name" value="METACASPASE-1"/>
    <property type="match status" value="1"/>
</dbReference>
<reference evidence="6 7" key="1">
    <citation type="journal article" date="2018" name="MBio">
        <title>Comparative Genomics Reveals the Core Gene Toolbox for the Fungus-Insect Symbiosis.</title>
        <authorList>
            <person name="Wang Y."/>
            <person name="Stata M."/>
            <person name="Wang W."/>
            <person name="Stajich J.E."/>
            <person name="White M.M."/>
            <person name="Moncalvo J.M."/>
        </authorList>
    </citation>
    <scope>NUCLEOTIDE SEQUENCE [LARGE SCALE GENOMIC DNA]</scope>
    <source>
        <strain evidence="6 7">SC-DP-2</strain>
    </source>
</reference>